<accession>A0A0V0QEM5</accession>
<feature type="region of interest" description="Disordered" evidence="1">
    <location>
        <begin position="321"/>
        <end position="343"/>
    </location>
</feature>
<dbReference type="Proteomes" id="UP000054937">
    <property type="component" value="Unassembled WGS sequence"/>
</dbReference>
<keyword evidence="3" id="KW-1185">Reference proteome</keyword>
<protein>
    <submittedName>
        <fullName evidence="2">Uncharacterized protein</fullName>
    </submittedName>
</protein>
<evidence type="ECO:0000313" key="3">
    <source>
        <dbReference type="Proteomes" id="UP000054937"/>
    </source>
</evidence>
<dbReference type="AlphaFoldDB" id="A0A0V0QEM5"/>
<evidence type="ECO:0000313" key="2">
    <source>
        <dbReference type="EMBL" id="KRX00587.1"/>
    </source>
</evidence>
<name>A0A0V0QEM5_PSEPJ</name>
<comment type="caution">
    <text evidence="2">The sequence shown here is derived from an EMBL/GenBank/DDBJ whole genome shotgun (WGS) entry which is preliminary data.</text>
</comment>
<evidence type="ECO:0000256" key="1">
    <source>
        <dbReference type="SAM" id="MobiDB-lite"/>
    </source>
</evidence>
<sequence length="502" mass="60599">MFFDNQNLAYQQYEYIKNNINQNIISNEIYEDPINNLSGNQSNYSQYTFEDLPEKEDYINFDYQEDGQDENDENQIYDDQHQYSPYLKQQSILNFKNLNKKNNMYNNYSLTGNEENSLMCSFQNGLNSLICQQTINNQNNFSKEFRNNQSFSHQYNKSNIFDTLQSSKVLNPQQNYQQPLNHENYHYINQSDYQKNHQNQQQLYEQPQIKHHVNINYQQNQHQSQYNNQNLPNNQLSCTNYQNLQNINNNHNHAVNSQRQSKRKANKKMEQDEDIFNSSFLKFNKTSSFQFDRIESVDPEIQKNLQQKQVQQDQMIKQQNQQTQQVKQENAPEQQKQYQQQEKKKNQCGLQLKGYSIGEEEDEELEMFKTNYEKELYIKIKKNMFKNITHQIMTYIETNKKELSEFLVKSGINPKRFFKRYKARNYRVTNQEQFVALFSHKNYKVNVERAESEKKALRIIAFKFLRTELLQYCLHMSRIVHFGIFIRVRHRILKLLQIMDSQ</sequence>
<reference evidence="2 3" key="1">
    <citation type="journal article" date="2015" name="Sci. Rep.">
        <title>Genome of the facultative scuticociliatosis pathogen Pseudocohnilembus persalinus provides insight into its virulence through horizontal gene transfer.</title>
        <authorList>
            <person name="Xiong J."/>
            <person name="Wang G."/>
            <person name="Cheng J."/>
            <person name="Tian M."/>
            <person name="Pan X."/>
            <person name="Warren A."/>
            <person name="Jiang C."/>
            <person name="Yuan D."/>
            <person name="Miao W."/>
        </authorList>
    </citation>
    <scope>NUCLEOTIDE SEQUENCE [LARGE SCALE GENOMIC DNA]</scope>
    <source>
        <strain evidence="2">36N120E</strain>
    </source>
</reference>
<proteinExistence type="predicted"/>
<gene>
    <name evidence="2" type="ORF">PPERSA_12806</name>
</gene>
<dbReference type="InParanoid" id="A0A0V0QEM5"/>
<dbReference type="EMBL" id="LDAU01000184">
    <property type="protein sequence ID" value="KRX00587.1"/>
    <property type="molecule type" value="Genomic_DNA"/>
</dbReference>
<organism evidence="2 3">
    <name type="scientific">Pseudocohnilembus persalinus</name>
    <name type="common">Ciliate</name>
    <dbReference type="NCBI Taxonomy" id="266149"/>
    <lineage>
        <taxon>Eukaryota</taxon>
        <taxon>Sar</taxon>
        <taxon>Alveolata</taxon>
        <taxon>Ciliophora</taxon>
        <taxon>Intramacronucleata</taxon>
        <taxon>Oligohymenophorea</taxon>
        <taxon>Scuticociliatia</taxon>
        <taxon>Philasterida</taxon>
        <taxon>Pseudocohnilembidae</taxon>
        <taxon>Pseudocohnilembus</taxon>
    </lineage>
</organism>
<feature type="compositionally biased region" description="Low complexity" evidence="1">
    <location>
        <begin position="321"/>
        <end position="340"/>
    </location>
</feature>